<evidence type="ECO:0000313" key="6">
    <source>
        <dbReference type="EMBL" id="ROI00548.1"/>
    </source>
</evidence>
<keyword evidence="1 3" id="KW-0732">Signal</keyword>
<evidence type="ECO:0000256" key="1">
    <source>
        <dbReference type="ARBA" id="ARBA00022729"/>
    </source>
</evidence>
<reference evidence="8" key="1">
    <citation type="submission" date="2018-11" db="EMBL/GenBank/DDBJ databases">
        <title>Proposal to divide the Flavobacteriaceae and reorganize its genera based on Amino Acid Identity values calculated from whole genome sequences.</title>
        <authorList>
            <person name="Nicholson A.C."/>
            <person name="Gulvik C.A."/>
            <person name="Whitney A.M."/>
            <person name="Humrighouse B.W."/>
            <person name="Bell M."/>
            <person name="Holmes B."/>
            <person name="Steigerwalt A."/>
            <person name="Villarma A."/>
            <person name="Sheth M."/>
            <person name="Batra D."/>
            <person name="Pryor J."/>
            <person name="Bernardet J.-F."/>
            <person name="Hugo C."/>
            <person name="Kampfer P."/>
            <person name="Newman J."/>
            <person name="Mcquiston J.R."/>
        </authorList>
    </citation>
    <scope>NUCLEOTIDE SEQUENCE [LARGE SCALE GENOMIC DNA]</scope>
    <source>
        <strain evidence="8">DSM 15235</strain>
    </source>
</reference>
<dbReference type="InterPro" id="IPR049712">
    <property type="entry name" value="Poly_export"/>
</dbReference>
<protein>
    <submittedName>
        <fullName evidence="7">Polysaccharide export outer membrane protein</fullName>
    </submittedName>
    <submittedName>
        <fullName evidence="6">Polysaccharide export protein</fullName>
    </submittedName>
</protein>
<dbReference type="OrthoDB" id="662756at2"/>
<dbReference type="InterPro" id="IPR003715">
    <property type="entry name" value="Poly_export_N"/>
</dbReference>
<name>A0A3N0W677_9FLAO</name>
<dbReference type="InterPro" id="IPR019554">
    <property type="entry name" value="Soluble_ligand-bd"/>
</dbReference>
<feature type="domain" description="Soluble ligand binding" evidence="5">
    <location>
        <begin position="151"/>
        <end position="202"/>
    </location>
</feature>
<gene>
    <name evidence="7" type="ORF">BCF50_0241</name>
    <name evidence="6" type="ORF">EGI05_06605</name>
</gene>
<dbReference type="Pfam" id="PF02563">
    <property type="entry name" value="Poly_export"/>
    <property type="match status" value="1"/>
</dbReference>
<dbReference type="Gene3D" id="3.10.560.10">
    <property type="entry name" value="Outer membrane lipoprotein wza domain like"/>
    <property type="match status" value="1"/>
</dbReference>
<evidence type="ECO:0000259" key="4">
    <source>
        <dbReference type="Pfam" id="PF02563"/>
    </source>
</evidence>
<feature type="domain" description="Polysaccharide export protein N-terminal" evidence="4">
    <location>
        <begin position="41"/>
        <end position="147"/>
    </location>
</feature>
<dbReference type="RefSeq" id="WP_123262246.1">
    <property type="nucleotide sequence ID" value="NZ_RJTX01000001.1"/>
</dbReference>
<dbReference type="EMBL" id="RJTX01000001">
    <property type="protein sequence ID" value="ROI00548.1"/>
    <property type="molecule type" value="Genomic_DNA"/>
</dbReference>
<dbReference type="Pfam" id="PF10531">
    <property type="entry name" value="SLBB"/>
    <property type="match status" value="1"/>
</dbReference>
<evidence type="ECO:0000313" key="7">
    <source>
        <dbReference type="EMBL" id="TDX94473.1"/>
    </source>
</evidence>
<dbReference type="PANTHER" id="PTHR33619">
    <property type="entry name" value="POLYSACCHARIDE EXPORT PROTEIN GFCE-RELATED"/>
    <property type="match status" value="1"/>
</dbReference>
<dbReference type="Proteomes" id="UP000295709">
    <property type="component" value="Unassembled WGS sequence"/>
</dbReference>
<dbReference type="AlphaFoldDB" id="A0A3N0W677"/>
<dbReference type="Gene3D" id="3.30.1950.10">
    <property type="entry name" value="wza like domain"/>
    <property type="match status" value="1"/>
</dbReference>
<feature type="transmembrane region" description="Helical" evidence="2">
    <location>
        <begin position="247"/>
        <end position="265"/>
    </location>
</feature>
<evidence type="ECO:0000313" key="9">
    <source>
        <dbReference type="Proteomes" id="UP000295709"/>
    </source>
</evidence>
<dbReference type="Proteomes" id="UP000269375">
    <property type="component" value="Unassembled WGS sequence"/>
</dbReference>
<dbReference type="PROSITE" id="PS51257">
    <property type="entry name" value="PROKAR_LIPOPROTEIN"/>
    <property type="match status" value="1"/>
</dbReference>
<feature type="chain" id="PRO_5018093962" evidence="3">
    <location>
        <begin position="20"/>
        <end position="268"/>
    </location>
</feature>
<dbReference type="PANTHER" id="PTHR33619:SF3">
    <property type="entry name" value="POLYSACCHARIDE EXPORT PROTEIN GFCE-RELATED"/>
    <property type="match status" value="1"/>
</dbReference>
<proteinExistence type="predicted"/>
<dbReference type="EMBL" id="SOQW01000001">
    <property type="protein sequence ID" value="TDX94473.1"/>
    <property type="molecule type" value="Genomic_DNA"/>
</dbReference>
<evidence type="ECO:0000256" key="2">
    <source>
        <dbReference type="SAM" id="Phobius"/>
    </source>
</evidence>
<comment type="caution">
    <text evidence="6">The sequence shown here is derived from an EMBL/GenBank/DDBJ whole genome shotgun (WGS) entry which is preliminary data.</text>
</comment>
<evidence type="ECO:0000313" key="8">
    <source>
        <dbReference type="Proteomes" id="UP000269375"/>
    </source>
</evidence>
<keyword evidence="9" id="KW-1185">Reference proteome</keyword>
<dbReference type="GO" id="GO:0015159">
    <property type="term" value="F:polysaccharide transmembrane transporter activity"/>
    <property type="evidence" value="ECO:0007669"/>
    <property type="project" value="InterPro"/>
</dbReference>
<reference evidence="7 9" key="2">
    <citation type="submission" date="2019-03" db="EMBL/GenBank/DDBJ databases">
        <title>Genomic Encyclopedia of Archaeal and Bacterial Type Strains, Phase II (KMG-II): from individual species to whole genera.</title>
        <authorList>
            <person name="Goeker M."/>
        </authorList>
    </citation>
    <scope>NUCLEOTIDE SEQUENCE [LARGE SCALE GENOMIC DNA]</scope>
    <source>
        <strain evidence="7 9">DSM 15235</strain>
    </source>
</reference>
<keyword evidence="2" id="KW-1133">Transmembrane helix</keyword>
<accession>A0A3N0W677</accession>
<organism evidence="6 8">
    <name type="scientific">Chryseobacterium daecheongense</name>
    <dbReference type="NCBI Taxonomy" id="192389"/>
    <lineage>
        <taxon>Bacteria</taxon>
        <taxon>Pseudomonadati</taxon>
        <taxon>Bacteroidota</taxon>
        <taxon>Flavobacteriia</taxon>
        <taxon>Flavobacteriales</taxon>
        <taxon>Weeksellaceae</taxon>
        <taxon>Chryseobacterium group</taxon>
        <taxon>Chryseobacterium</taxon>
    </lineage>
</organism>
<evidence type="ECO:0000259" key="5">
    <source>
        <dbReference type="Pfam" id="PF10531"/>
    </source>
</evidence>
<feature type="signal peptide" evidence="3">
    <location>
        <begin position="1"/>
        <end position="19"/>
    </location>
</feature>
<sequence>MNFKYFVYAALSLIFFSCATPKQEINYMKNIESIALENSAKNSRNTLQPGDQLIITVSAKDMDVVAPFNQNYSSATTITQYTLPSSNNQPQAIPVTGPTYTIDSNGNISFPVLGNISTTDLNSEDLREKLTGLLTTYIKNPVVSVKLINFKVTVLGEVNKPGTYLVPDGGNATIMTALGFAGDATIYGHKDKVIVVRNTDGKIEHQTLDLTSADFINSPYYYLKQNDQIIVPSNKTRERASRLNPNAGIYISVASVAIALITLIFRNN</sequence>
<evidence type="ECO:0000256" key="3">
    <source>
        <dbReference type="SAM" id="SignalP"/>
    </source>
</evidence>
<keyword evidence="2" id="KW-0472">Membrane</keyword>
<keyword evidence="2" id="KW-0812">Transmembrane</keyword>